<keyword evidence="2" id="KW-1185">Reference proteome</keyword>
<proteinExistence type="predicted"/>
<dbReference type="EMBL" id="CP019650">
    <property type="protein sequence ID" value="AQQ68334.1"/>
    <property type="molecule type" value="Genomic_DNA"/>
</dbReference>
<accession>A0A1Q2M6J6</accession>
<evidence type="ECO:0000313" key="2">
    <source>
        <dbReference type="Proteomes" id="UP000188219"/>
    </source>
</evidence>
<dbReference type="AlphaFoldDB" id="A0A1Q2M6J6"/>
<dbReference type="STRING" id="260552.Mag101_12330"/>
<name>A0A1Q2M6J6_9GAMM</name>
<sequence length="108" mass="11536">MVKVFFPQFGHARQIGRLHTFDTGRAVYQPRNGGGIAQVGGEFRVGVLQKVALAGEAAHLGGERRKVDQVFVPDLAVCARQNLENTHAVSAPLLEVKAELGFLSGGAQ</sequence>
<dbReference type="Proteomes" id="UP000188219">
    <property type="component" value="Chromosome"/>
</dbReference>
<evidence type="ECO:0000313" key="1">
    <source>
        <dbReference type="EMBL" id="AQQ68334.1"/>
    </source>
</evidence>
<gene>
    <name evidence="1" type="ORF">Mag101_12330</name>
</gene>
<organism evidence="1 2">
    <name type="scientific">Microbulbifer agarilyticus</name>
    <dbReference type="NCBI Taxonomy" id="260552"/>
    <lineage>
        <taxon>Bacteria</taxon>
        <taxon>Pseudomonadati</taxon>
        <taxon>Pseudomonadota</taxon>
        <taxon>Gammaproteobacteria</taxon>
        <taxon>Cellvibrionales</taxon>
        <taxon>Microbulbiferaceae</taxon>
        <taxon>Microbulbifer</taxon>
    </lineage>
</organism>
<dbReference type="KEGG" id="maga:Mag101_12330"/>
<protein>
    <submittedName>
        <fullName evidence="1">Uncharacterized protein</fullName>
    </submittedName>
</protein>
<reference evidence="1" key="1">
    <citation type="submission" date="2017-02" db="EMBL/GenBank/DDBJ databases">
        <title>Genome of Microbulbifer agarilyticus GP101.</title>
        <authorList>
            <person name="Jung J."/>
            <person name="Bae S.S."/>
            <person name="Baek K."/>
        </authorList>
    </citation>
    <scope>NUCLEOTIDE SEQUENCE [LARGE SCALE GENOMIC DNA]</scope>
    <source>
        <strain evidence="1">GP101</strain>
    </source>
</reference>